<feature type="region of interest" description="Disordered" evidence="1">
    <location>
        <begin position="458"/>
        <end position="478"/>
    </location>
</feature>
<reference evidence="2" key="1">
    <citation type="submission" date="2023-04" db="EMBL/GenBank/DDBJ databases">
        <title>Phytophthora fragariaefolia NBRC 109709.</title>
        <authorList>
            <person name="Ichikawa N."/>
            <person name="Sato H."/>
            <person name="Tonouchi N."/>
        </authorList>
    </citation>
    <scope>NUCLEOTIDE SEQUENCE</scope>
    <source>
        <strain evidence="2">NBRC 109709</strain>
    </source>
</reference>
<evidence type="ECO:0000313" key="2">
    <source>
        <dbReference type="EMBL" id="GMF44837.1"/>
    </source>
</evidence>
<evidence type="ECO:0000313" key="3">
    <source>
        <dbReference type="Proteomes" id="UP001165121"/>
    </source>
</evidence>
<dbReference type="AlphaFoldDB" id="A0A9W7CXV8"/>
<accession>A0A9W7CXV8</accession>
<sequence>MAGVGTVPSDEELEAVTLQAFRDLNKGSTQSITKTEFTKWIIEFASGAGAPPAREVTLQQTLEQFRVIPCEEKNENNSSDFVQNDNKYYDGSAHIDDPQHETEVLNENAVQFTVDEEHNANEGAAESIEPEHVAKIDEQYLSDRNIGHEGSNPLEIEAQDDALVGEGDQEEAGIEYSQSDHQAGETQDYFDAEHPTNYCYEAGVDHLDPTIDDTESDYPTFVADGDESAQMEPQEKARDQNASNHEQNFDLHADVKDSGIGGLDAPQDNSNYRGSETMESVAMPEELCADEYQNEVDNDNLLYEEDEFAHETPRTEREVEALIDASPGDDLEYGQPVEDPEPSPVPEEQDTYSTQGETQETVGEEAIHHDVDTPTPANVSELHVEPAEPTFTPGNAEAREEVVQEPSEVAAVDLALTEEVPATDVNTFDTEEVPATDANAFDTEEVPATVTNTFDTEEVPAADVNTFDTEEVPATDANAFDTEEVPVTDTNTFDTDEVPATDYNVFNTGKMPATDANAFDTKEVPALEVNAFDTYDFEQPQFDGSSGLPPPEPHELIDDATAAATVGDAPE</sequence>
<feature type="region of interest" description="Disordered" evidence="1">
    <location>
        <begin position="536"/>
        <end position="571"/>
    </location>
</feature>
<name>A0A9W7CXV8_9STRA</name>
<dbReference type="Proteomes" id="UP001165121">
    <property type="component" value="Unassembled WGS sequence"/>
</dbReference>
<dbReference type="EMBL" id="BSXT01001734">
    <property type="protein sequence ID" value="GMF44837.1"/>
    <property type="molecule type" value="Genomic_DNA"/>
</dbReference>
<feature type="region of interest" description="Disordered" evidence="1">
    <location>
        <begin position="309"/>
        <end position="362"/>
    </location>
</feature>
<comment type="caution">
    <text evidence="2">The sequence shown here is derived from an EMBL/GenBank/DDBJ whole genome shotgun (WGS) entry which is preliminary data.</text>
</comment>
<organism evidence="2 3">
    <name type="scientific">Phytophthora fragariaefolia</name>
    <dbReference type="NCBI Taxonomy" id="1490495"/>
    <lineage>
        <taxon>Eukaryota</taxon>
        <taxon>Sar</taxon>
        <taxon>Stramenopiles</taxon>
        <taxon>Oomycota</taxon>
        <taxon>Peronosporomycetes</taxon>
        <taxon>Peronosporales</taxon>
        <taxon>Peronosporaceae</taxon>
        <taxon>Phytophthora</taxon>
    </lineage>
</organism>
<evidence type="ECO:0000256" key="1">
    <source>
        <dbReference type="SAM" id="MobiDB-lite"/>
    </source>
</evidence>
<dbReference type="OrthoDB" id="129877at2759"/>
<keyword evidence="3" id="KW-1185">Reference proteome</keyword>
<proteinExistence type="predicted"/>
<gene>
    <name evidence="2" type="ORF">Pfra01_001581300</name>
</gene>
<feature type="compositionally biased region" description="Basic and acidic residues" evidence="1">
    <location>
        <begin position="309"/>
        <end position="320"/>
    </location>
</feature>
<protein>
    <submittedName>
        <fullName evidence="2">Unnamed protein product</fullName>
    </submittedName>
</protein>